<gene>
    <name evidence="1" type="primary">hybE</name>
    <name evidence="1" type="ORF">V3H18_01340</name>
</gene>
<proteinExistence type="predicted"/>
<dbReference type="RefSeq" id="WP_332080070.1">
    <property type="nucleotide sequence ID" value="NZ_JAZHYN010000002.1"/>
</dbReference>
<organism evidence="1 2">
    <name type="scientific">Methylocystis borbori</name>
    <dbReference type="NCBI Taxonomy" id="3118750"/>
    <lineage>
        <taxon>Bacteria</taxon>
        <taxon>Pseudomonadati</taxon>
        <taxon>Pseudomonadota</taxon>
        <taxon>Alphaproteobacteria</taxon>
        <taxon>Hyphomicrobiales</taxon>
        <taxon>Methylocystaceae</taxon>
        <taxon>Methylocystis</taxon>
    </lineage>
</organism>
<evidence type="ECO:0000313" key="2">
    <source>
        <dbReference type="Proteomes" id="UP001350748"/>
    </source>
</evidence>
<keyword evidence="2" id="KW-1185">Reference proteome</keyword>
<evidence type="ECO:0000313" key="1">
    <source>
        <dbReference type="EMBL" id="MEF3365169.1"/>
    </source>
</evidence>
<dbReference type="Proteomes" id="UP001350748">
    <property type="component" value="Unassembled WGS sequence"/>
</dbReference>
<dbReference type="NCBIfam" id="TIGR03993">
    <property type="entry name" value="hydrog_HybE"/>
    <property type="match status" value="1"/>
</dbReference>
<comment type="caution">
    <text evidence="1">The sequence shown here is derived from an EMBL/GenBank/DDBJ whole genome shotgun (WGS) entry which is preliminary data.</text>
</comment>
<protein>
    <submittedName>
        <fullName evidence="1">[NiFe]-hydrogenase assembly chaperone HybE</fullName>
    </submittedName>
</protein>
<reference evidence="1 2" key="1">
    <citation type="submission" date="2024-02" db="EMBL/GenBank/DDBJ databases">
        <authorList>
            <person name="Grouzdev D."/>
        </authorList>
    </citation>
    <scope>NUCLEOTIDE SEQUENCE [LARGE SCALE GENOMIC DNA]</scope>
    <source>
        <strain evidence="1 2">9N</strain>
    </source>
</reference>
<dbReference type="InterPro" id="IPR023994">
    <property type="entry name" value="NiFe-hyd_HybE"/>
</dbReference>
<name>A0ABU7XDD9_9HYPH</name>
<sequence length="174" mass="18751">MSATTDPPREEAAVLAGAQLADHYRRVHEAMRDLPICNPRLDVAAIGFRPYGDHALGVILTPWFMNLMICAAGSDELAPRPVGETAYWPLPAGRVGFIVGRLEGFGRVDSCSLFSPMDDFVDDAAARAVAVAALNELFNPAPEEARDAVAKRSAMMDRRSLIFGAKRGEANIAP</sequence>
<dbReference type="Gene3D" id="3.30.1460.40">
    <property type="entry name" value="[NiFe]-hydrogenase assembly chaperone, HybE"/>
    <property type="match status" value="1"/>
</dbReference>
<dbReference type="Pfam" id="PF11939">
    <property type="entry name" value="NiFe-hyd_HybE"/>
    <property type="match status" value="1"/>
</dbReference>
<dbReference type="InterPro" id="IPR038530">
    <property type="entry name" value="NiFe-hyd_HybE_sf"/>
</dbReference>
<accession>A0ABU7XDD9</accession>
<dbReference type="EMBL" id="JAZHYN010000002">
    <property type="protein sequence ID" value="MEF3365169.1"/>
    <property type="molecule type" value="Genomic_DNA"/>
</dbReference>